<gene>
    <name evidence="2" type="ORF">RRG08_033029</name>
</gene>
<organism evidence="2 3">
    <name type="scientific">Elysia crispata</name>
    <name type="common">lettuce slug</name>
    <dbReference type="NCBI Taxonomy" id="231223"/>
    <lineage>
        <taxon>Eukaryota</taxon>
        <taxon>Metazoa</taxon>
        <taxon>Spiralia</taxon>
        <taxon>Lophotrochozoa</taxon>
        <taxon>Mollusca</taxon>
        <taxon>Gastropoda</taxon>
        <taxon>Heterobranchia</taxon>
        <taxon>Euthyneura</taxon>
        <taxon>Panpulmonata</taxon>
        <taxon>Sacoglossa</taxon>
        <taxon>Placobranchoidea</taxon>
        <taxon>Plakobranchidae</taxon>
        <taxon>Elysia</taxon>
    </lineage>
</organism>
<proteinExistence type="predicted"/>
<dbReference type="PANTHER" id="PTHR45713">
    <property type="entry name" value="FTP DOMAIN-CONTAINING PROTEIN"/>
    <property type="match status" value="1"/>
</dbReference>
<comment type="caution">
    <text evidence="2">The sequence shown here is derived from an EMBL/GenBank/DDBJ whole genome shotgun (WGS) entry which is preliminary data.</text>
</comment>
<dbReference type="Gene3D" id="2.60.120.260">
    <property type="entry name" value="Galactose-binding domain-like"/>
    <property type="match status" value="1"/>
</dbReference>
<dbReference type="Proteomes" id="UP001283361">
    <property type="component" value="Unassembled WGS sequence"/>
</dbReference>
<evidence type="ECO:0000256" key="1">
    <source>
        <dbReference type="SAM" id="SignalP"/>
    </source>
</evidence>
<feature type="chain" id="PRO_5042290979" description="Fucolectin tachylectin-4 pentraxin-1 domain-containing protein" evidence="1">
    <location>
        <begin position="20"/>
        <end position="405"/>
    </location>
</feature>
<reference evidence="2" key="1">
    <citation type="journal article" date="2023" name="G3 (Bethesda)">
        <title>A reference genome for the long-term kleptoplast-retaining sea slug Elysia crispata morphotype clarki.</title>
        <authorList>
            <person name="Eastman K.E."/>
            <person name="Pendleton A.L."/>
            <person name="Shaikh M.A."/>
            <person name="Suttiyut T."/>
            <person name="Ogas R."/>
            <person name="Tomko P."/>
            <person name="Gavelis G."/>
            <person name="Widhalm J.R."/>
            <person name="Wisecaver J.H."/>
        </authorList>
    </citation>
    <scope>NUCLEOTIDE SEQUENCE</scope>
    <source>
        <strain evidence="2">ECLA1</strain>
    </source>
</reference>
<evidence type="ECO:0008006" key="4">
    <source>
        <dbReference type="Google" id="ProtNLM"/>
    </source>
</evidence>
<sequence>MWSVIPHKIILWYWWRGGALRWPLVSPSQDWERLDYHPSHPMVLVAGSGPEVATGQSIPGLGTFGLSSSHAPWYWWRRGPELVTGQPNREPGTCRVSSLVYYAQIPCTNGWFGPECQYQCHCAGSAPCDKHDGSCSSGCHQDWFGPACQYARMSFTTSGGESWLTDSDDTTCNTGNTQSVTVTLDTSIPLTWVRVVVRNGVHLDQIQLSDLLSGSSTLLTCPDLRKAEVDNQTLDIECSTTEPVSGVTLSGSGVTGLCSLYINGGRNVALKQTARQSSRYRTPDAPYSFYAENAVDGVLPGDTIDSTRSTCTHTVPDTQDPGWWTVTFSQAVNVTWLLIYNRVPSTNIGRQISVTHGTLPFRNNGQLKVSSPAGNVARPSTASSSGCRWAGISSLLQDRLEHVSA</sequence>
<dbReference type="SUPFAM" id="SSF49785">
    <property type="entry name" value="Galactose-binding domain-like"/>
    <property type="match status" value="1"/>
</dbReference>
<name>A0AAE0Z5V4_9GAST</name>
<dbReference type="PANTHER" id="PTHR45713:SF6">
    <property type="entry name" value="F5_8 TYPE C DOMAIN-CONTAINING PROTEIN"/>
    <property type="match status" value="1"/>
</dbReference>
<dbReference type="InterPro" id="IPR008979">
    <property type="entry name" value="Galactose-bd-like_sf"/>
</dbReference>
<dbReference type="EMBL" id="JAWDGP010004557">
    <property type="protein sequence ID" value="KAK3763463.1"/>
    <property type="molecule type" value="Genomic_DNA"/>
</dbReference>
<evidence type="ECO:0000313" key="2">
    <source>
        <dbReference type="EMBL" id="KAK3763463.1"/>
    </source>
</evidence>
<protein>
    <recommendedName>
        <fullName evidence="4">Fucolectin tachylectin-4 pentraxin-1 domain-containing protein</fullName>
    </recommendedName>
</protein>
<accession>A0AAE0Z5V4</accession>
<dbReference type="Gene3D" id="2.170.300.10">
    <property type="entry name" value="Tie2 ligand-binding domain superfamily"/>
    <property type="match status" value="1"/>
</dbReference>
<feature type="signal peptide" evidence="1">
    <location>
        <begin position="1"/>
        <end position="19"/>
    </location>
</feature>
<evidence type="ECO:0000313" key="3">
    <source>
        <dbReference type="Proteomes" id="UP001283361"/>
    </source>
</evidence>
<keyword evidence="1" id="KW-0732">Signal</keyword>
<dbReference type="AlphaFoldDB" id="A0AAE0Z5V4"/>
<keyword evidence="3" id="KW-1185">Reference proteome</keyword>
<dbReference type="InterPro" id="IPR051941">
    <property type="entry name" value="BG_Antigen-Binding_Lectin"/>
</dbReference>